<dbReference type="AlphaFoldDB" id="A0A6J4K5R9"/>
<reference evidence="1" key="1">
    <citation type="submission" date="2020-02" db="EMBL/GenBank/DDBJ databases">
        <authorList>
            <person name="Meier V. D."/>
        </authorList>
    </citation>
    <scope>NUCLEOTIDE SEQUENCE</scope>
    <source>
        <strain evidence="1">AVDCRST_MAG40</strain>
    </source>
</reference>
<accession>A0A6J4K5R9</accession>
<feature type="non-terminal residue" evidence="1">
    <location>
        <position position="1"/>
    </location>
</feature>
<evidence type="ECO:0000313" key="1">
    <source>
        <dbReference type="EMBL" id="CAA9296725.1"/>
    </source>
</evidence>
<name>A0A6J4K5R9_9BACT</name>
<dbReference type="EMBL" id="CADCTX010000026">
    <property type="protein sequence ID" value="CAA9296725.1"/>
    <property type="molecule type" value="Genomic_DNA"/>
</dbReference>
<protein>
    <submittedName>
        <fullName evidence="1">Uncharacterized protein</fullName>
    </submittedName>
</protein>
<gene>
    <name evidence="1" type="ORF">AVDCRST_MAG40-84</name>
</gene>
<organism evidence="1">
    <name type="scientific">uncultured Gemmatimonadaceae bacterium</name>
    <dbReference type="NCBI Taxonomy" id="246130"/>
    <lineage>
        <taxon>Bacteria</taxon>
        <taxon>Pseudomonadati</taxon>
        <taxon>Gemmatimonadota</taxon>
        <taxon>Gemmatimonadia</taxon>
        <taxon>Gemmatimonadales</taxon>
        <taxon>Gemmatimonadaceae</taxon>
        <taxon>environmental samples</taxon>
    </lineage>
</organism>
<sequence length="35" mass="3426">CASRATRAASWTASSCWAPGCATSAAEEPRPASGG</sequence>
<proteinExistence type="predicted"/>
<feature type="non-terminal residue" evidence="1">
    <location>
        <position position="35"/>
    </location>
</feature>